<dbReference type="InterPro" id="IPR036851">
    <property type="entry name" value="Chloroperoxidase-like_sf"/>
</dbReference>
<feature type="region of interest" description="Disordered" evidence="8">
    <location>
        <begin position="331"/>
        <end position="390"/>
    </location>
</feature>
<accession>J4ICQ3</accession>
<proteinExistence type="inferred from homology"/>
<evidence type="ECO:0000256" key="4">
    <source>
        <dbReference type="ARBA" id="ARBA00022723"/>
    </source>
</evidence>
<dbReference type="GO" id="GO:0004601">
    <property type="term" value="F:peroxidase activity"/>
    <property type="evidence" value="ECO:0007669"/>
    <property type="project" value="UniProtKB-KW"/>
</dbReference>
<keyword evidence="6" id="KW-0408">Iron</keyword>
<comment type="cofactor">
    <cofactor evidence="1">
        <name>heme b</name>
        <dbReference type="ChEBI" id="CHEBI:60344"/>
    </cofactor>
</comment>
<keyword evidence="11" id="KW-1185">Reference proteome</keyword>
<dbReference type="RefSeq" id="XP_012176832.1">
    <property type="nucleotide sequence ID" value="XM_012321442.1"/>
</dbReference>
<keyword evidence="3" id="KW-0349">Heme</keyword>
<dbReference type="PANTHER" id="PTHR33577:SF18">
    <property type="entry name" value="HEME HALOPEROXIDASE FAMILY PROFILE DOMAIN-CONTAINING PROTEIN"/>
    <property type="match status" value="1"/>
</dbReference>
<dbReference type="InParanoid" id="J4ICQ3"/>
<dbReference type="GO" id="GO:0046872">
    <property type="term" value="F:metal ion binding"/>
    <property type="evidence" value="ECO:0007669"/>
    <property type="project" value="UniProtKB-KW"/>
</dbReference>
<protein>
    <recommendedName>
        <fullName evidence="9">Heme haloperoxidase family profile domain-containing protein</fullName>
    </recommendedName>
</protein>
<keyword evidence="5" id="KW-0560">Oxidoreductase</keyword>
<feature type="compositionally biased region" description="Polar residues" evidence="8">
    <location>
        <begin position="344"/>
        <end position="365"/>
    </location>
</feature>
<dbReference type="SUPFAM" id="SSF47571">
    <property type="entry name" value="Cloroperoxidase"/>
    <property type="match status" value="1"/>
</dbReference>
<dbReference type="Gene3D" id="1.10.489.10">
    <property type="entry name" value="Chloroperoxidase-like"/>
    <property type="match status" value="1"/>
</dbReference>
<evidence type="ECO:0000256" key="6">
    <source>
        <dbReference type="ARBA" id="ARBA00023004"/>
    </source>
</evidence>
<evidence type="ECO:0000256" key="5">
    <source>
        <dbReference type="ARBA" id="ARBA00023002"/>
    </source>
</evidence>
<dbReference type="Proteomes" id="UP000006352">
    <property type="component" value="Unassembled WGS sequence"/>
</dbReference>
<evidence type="ECO:0000313" key="11">
    <source>
        <dbReference type="Proteomes" id="UP000006352"/>
    </source>
</evidence>
<keyword evidence="4" id="KW-0479">Metal-binding</keyword>
<evidence type="ECO:0000256" key="7">
    <source>
        <dbReference type="ARBA" id="ARBA00025795"/>
    </source>
</evidence>
<dbReference type="InterPro" id="IPR000028">
    <property type="entry name" value="Chloroperoxidase"/>
</dbReference>
<feature type="domain" description="Heme haloperoxidase family profile" evidence="9">
    <location>
        <begin position="26"/>
        <end position="271"/>
    </location>
</feature>
<evidence type="ECO:0000259" key="9">
    <source>
        <dbReference type="PROSITE" id="PS51405"/>
    </source>
</evidence>
<evidence type="ECO:0000313" key="10">
    <source>
        <dbReference type="EMBL" id="CCM06811.1"/>
    </source>
</evidence>
<dbReference type="PANTHER" id="PTHR33577">
    <property type="entry name" value="STERIGMATOCYSTIN BIOSYNTHESIS PEROXIDASE STCC-RELATED"/>
    <property type="match status" value="1"/>
</dbReference>
<reference evidence="10 11" key="1">
    <citation type="journal article" date="2012" name="Appl. Environ. Microbiol.">
        <title>Short-read sequencing for genomic analysis of the brown rot fungus Fibroporia radiculosa.</title>
        <authorList>
            <person name="Tang J.D."/>
            <person name="Perkins A.D."/>
            <person name="Sonstegard T.S."/>
            <person name="Schroeder S.G."/>
            <person name="Burgess S.C."/>
            <person name="Diehl S.V."/>
        </authorList>
    </citation>
    <scope>NUCLEOTIDE SEQUENCE [LARGE SCALE GENOMIC DNA]</scope>
    <source>
        <strain evidence="10 11">TFFH 294</strain>
    </source>
</reference>
<dbReference type="OrthoDB" id="407298at2759"/>
<dbReference type="STRING" id="599839.J4ICQ3"/>
<evidence type="ECO:0000256" key="8">
    <source>
        <dbReference type="SAM" id="MobiDB-lite"/>
    </source>
</evidence>
<dbReference type="PROSITE" id="PS51405">
    <property type="entry name" value="HEME_HALOPEROXIDASE"/>
    <property type="match status" value="1"/>
</dbReference>
<dbReference type="AlphaFoldDB" id="J4ICQ3"/>
<evidence type="ECO:0000256" key="1">
    <source>
        <dbReference type="ARBA" id="ARBA00001970"/>
    </source>
</evidence>
<dbReference type="HOGENOM" id="CLU_050230_5_1_1"/>
<sequence length="432" mass="46829">MSPFTHHAHAHAHTHSCHLADSSTDNTHAYCPPQEGDSRSPCPALNTLANHGYLPRDGKCITPQVLINGLRDGYHLSTPLAWFLTHGGFYLLGQRRKRICLRDLSRHNCIEHDASLVHPDVHHRDEYAPVDMHLHMLEDLMTFAEDGVVMTPDDVARARVCREASYTIPLDPVHAEIARGEMAIALQLFNNPAPAPAPHPDAPDARSLMSKLKRIVLRKTSSTSSKEPPLPGVPIDMLRVWMHEERLPDGWRPYHKTGLIHTIRMSSRLRASMKALAKEQYAAQRAAKKKHAPAVAIAVSAPAPALKIVIAADDPAPFNIDLEQGMVGDQPLADARPPHARELSGSSTDSSALGTAMTRASTMTADSPGPATPTGESGSPVLGTLEEDPGERHKERFVDVVLTVGGRVDPAEVCAAGDGQVVEIPRMVAVAS</sequence>
<dbReference type="Pfam" id="PF01328">
    <property type="entry name" value="Peroxidase_2"/>
    <property type="match status" value="1"/>
</dbReference>
<name>J4ICQ3_9APHY</name>
<gene>
    <name evidence="10" type="ORF">FIBRA_09112</name>
</gene>
<keyword evidence="2" id="KW-0575">Peroxidase</keyword>
<dbReference type="EMBL" id="HE797513">
    <property type="protein sequence ID" value="CCM06811.1"/>
    <property type="molecule type" value="Genomic_DNA"/>
</dbReference>
<organism evidence="10 11">
    <name type="scientific">Fibroporia radiculosa</name>
    <dbReference type="NCBI Taxonomy" id="599839"/>
    <lineage>
        <taxon>Eukaryota</taxon>
        <taxon>Fungi</taxon>
        <taxon>Dikarya</taxon>
        <taxon>Basidiomycota</taxon>
        <taxon>Agaricomycotina</taxon>
        <taxon>Agaricomycetes</taxon>
        <taxon>Polyporales</taxon>
        <taxon>Fibroporiaceae</taxon>
        <taxon>Fibroporia</taxon>
    </lineage>
</organism>
<evidence type="ECO:0000256" key="2">
    <source>
        <dbReference type="ARBA" id="ARBA00022559"/>
    </source>
</evidence>
<evidence type="ECO:0000256" key="3">
    <source>
        <dbReference type="ARBA" id="ARBA00022617"/>
    </source>
</evidence>
<dbReference type="GeneID" id="24101711"/>
<comment type="similarity">
    <text evidence="7">Belongs to the chloroperoxidase family.</text>
</comment>